<dbReference type="AlphaFoldDB" id="A0A2N6SDM9"/>
<dbReference type="InterPro" id="IPR019931">
    <property type="entry name" value="LPXTG_anchor"/>
</dbReference>
<protein>
    <submittedName>
        <fullName evidence="9">Glucan-binding protein C</fullName>
    </submittedName>
</protein>
<evidence type="ECO:0000313" key="9">
    <source>
        <dbReference type="EMBL" id="PMC51999.1"/>
    </source>
</evidence>
<evidence type="ECO:0000256" key="6">
    <source>
        <dbReference type="SAM" id="Coils"/>
    </source>
</evidence>
<keyword evidence="3" id="KW-0964">Secreted</keyword>
<evidence type="ECO:0000256" key="4">
    <source>
        <dbReference type="ARBA" id="ARBA00022729"/>
    </source>
</evidence>
<feature type="region of interest" description="Disordered" evidence="7">
    <location>
        <begin position="667"/>
        <end position="710"/>
    </location>
</feature>
<keyword evidence="2" id="KW-0134">Cell wall</keyword>
<keyword evidence="5" id="KW-0572">Peptidoglycan-anchor</keyword>
<feature type="region of interest" description="Disordered" evidence="7">
    <location>
        <begin position="726"/>
        <end position="763"/>
    </location>
</feature>
<feature type="domain" description="Gram-positive cocci surface proteins LPxTG" evidence="8">
    <location>
        <begin position="753"/>
        <end position="785"/>
    </location>
</feature>
<dbReference type="Pfam" id="PF00746">
    <property type="entry name" value="Gram_pos_anchor"/>
    <property type="match status" value="1"/>
</dbReference>
<evidence type="ECO:0000256" key="2">
    <source>
        <dbReference type="ARBA" id="ARBA00022512"/>
    </source>
</evidence>
<accession>A0A2N6SDM9</accession>
<dbReference type="PROSITE" id="PS50847">
    <property type="entry name" value="GRAM_POS_ANCHORING"/>
    <property type="match status" value="1"/>
</dbReference>
<evidence type="ECO:0000313" key="10">
    <source>
        <dbReference type="Proteomes" id="UP000235670"/>
    </source>
</evidence>
<comment type="subcellular location">
    <subcellularLocation>
        <location evidence="1">Secreted</location>
        <location evidence="1">Cell wall</location>
        <topology evidence="1">Peptidoglycan-anchor</topology>
    </subcellularLocation>
</comment>
<gene>
    <name evidence="9" type="ORF">CJ218_07300</name>
</gene>
<comment type="caution">
    <text evidence="9">The sequence shown here is derived from an EMBL/GenBank/DDBJ whole genome shotgun (WGS) entry which is preliminary data.</text>
</comment>
<dbReference type="EMBL" id="PNGT01000008">
    <property type="protein sequence ID" value="PMC51999.1"/>
    <property type="molecule type" value="Genomic_DNA"/>
</dbReference>
<feature type="compositionally biased region" description="Pro residues" evidence="7">
    <location>
        <begin position="729"/>
        <end position="739"/>
    </location>
</feature>
<dbReference type="SUPFAM" id="SSF74914">
    <property type="entry name" value="V-region of surface antigen I/II (SA I/II, PAC)"/>
    <property type="match status" value="2"/>
</dbReference>
<keyword evidence="6" id="KW-0175">Coiled coil</keyword>
<feature type="compositionally biased region" description="Pro residues" evidence="7">
    <location>
        <begin position="677"/>
        <end position="697"/>
    </location>
</feature>
<dbReference type="Gene3D" id="2.60.530.10">
    <property type="entry name" value="Major cell-surface adhesin PAc"/>
    <property type="match status" value="1"/>
</dbReference>
<name>A0A2N6SDM9_9BACL</name>
<reference evidence="9 10" key="1">
    <citation type="submission" date="2017-09" db="EMBL/GenBank/DDBJ databases">
        <title>Bacterial strain isolated from the female urinary microbiota.</title>
        <authorList>
            <person name="Thomas-White K."/>
            <person name="Kumar N."/>
            <person name="Forster S."/>
            <person name="Putonti C."/>
            <person name="Lawley T."/>
            <person name="Wolfe A.J."/>
        </authorList>
    </citation>
    <scope>NUCLEOTIDE SEQUENCE [LARGE SCALE GENOMIC DNA]</scope>
    <source>
        <strain evidence="9 10">UMB0186</strain>
    </source>
</reference>
<evidence type="ECO:0000256" key="1">
    <source>
        <dbReference type="ARBA" id="ARBA00004168"/>
    </source>
</evidence>
<dbReference type="InterPro" id="IPR036234">
    <property type="entry name" value="SA_I/II_PAC_V_sf"/>
</dbReference>
<dbReference type="OrthoDB" id="2208833at2"/>
<sequence>MKNIHNQNEKKFHYSLRKIGGKGVVSAVIAVGFFFLGTSAVEAADVSSTEAVVSSTTNTDKNLQKETNSTTELVSTETKGNVEKNTYKVVTPSLEEAVDSAKKEDLTVTKEKTEVKENIESAVKDNLKQTEEIQTSVKDYTTEKEKYNEAKQSYDKKVAEKEAADAVNKENEAKYNKELQAYNTANNKYVTDKAAYDSALAKYNNDLSTYEKNLAEYKILLKQFQDAKEAYDKYVNDSNYRDIKEVETVQDLTFQRENNATHKIDGISTYLTREAQSRLNTSNVAQYDSNKLTSDDIVSTSPWANNEVEYVQIKEGDKFVVTYDGLNQSHMNEKDKSKNDITRVIYRYEILSLPSNDGKGIAAVNNDPTVTLTVGASTDKDKPVKVAVDVEFYDNAGNKFDLQKYNAIVALNSLNHWTGASYVDNGDKPRELTVEAKDTNGNVVRGTWNPYADGSSMSIENNAVVTKSGTANFGSGVTVNISANNPLKVVTQKATWNGSEFAVSEESVTSATSVNASGGGNGHSIGAEEYTFEDKDDVIGTYSINSITGEITFTPKKKFENIEHQEFVNVGNNKFIPIPNSSVTYDANTKEVTSLKDNQYIEHGSVFNGESSSTLEGWDNPNSKYLYYGGAGLKMTDGHLVFTANGANASGQPTVYWFAINSQVGLPQKPGKEPVEPTKPTPPVAPTEPTKPTPPTPKVVEVPNKPVEPTKPEIKWHENVIEVEKTIPQTPPVTPPNKPNKPVKPNKVKVKHLPNTGESDTNSALAGLGLLTLAGAALRRKQNQD</sequence>
<evidence type="ECO:0000256" key="7">
    <source>
        <dbReference type="SAM" id="MobiDB-lite"/>
    </source>
</evidence>
<dbReference type="InterPro" id="IPR013574">
    <property type="entry name" value="Glucan-bd_C/Surface_Ag-I/II_V"/>
</dbReference>
<evidence type="ECO:0000256" key="5">
    <source>
        <dbReference type="ARBA" id="ARBA00023088"/>
    </source>
</evidence>
<dbReference type="RefSeq" id="WP_102190130.1">
    <property type="nucleotide sequence ID" value="NZ_PNGT01000008.1"/>
</dbReference>
<evidence type="ECO:0000256" key="3">
    <source>
        <dbReference type="ARBA" id="ARBA00022525"/>
    </source>
</evidence>
<dbReference type="Proteomes" id="UP000235670">
    <property type="component" value="Unassembled WGS sequence"/>
</dbReference>
<evidence type="ECO:0000259" key="8">
    <source>
        <dbReference type="PROSITE" id="PS50847"/>
    </source>
</evidence>
<dbReference type="Pfam" id="PF08363">
    <property type="entry name" value="GbpC"/>
    <property type="match status" value="2"/>
</dbReference>
<feature type="coiled-coil region" evidence="6">
    <location>
        <begin position="137"/>
        <end position="164"/>
    </location>
</feature>
<dbReference type="NCBIfam" id="TIGR01167">
    <property type="entry name" value="LPXTG_anchor"/>
    <property type="match status" value="1"/>
</dbReference>
<organism evidence="9 10">
    <name type="scientific">Gemella sanguinis</name>
    <dbReference type="NCBI Taxonomy" id="84135"/>
    <lineage>
        <taxon>Bacteria</taxon>
        <taxon>Bacillati</taxon>
        <taxon>Bacillota</taxon>
        <taxon>Bacilli</taxon>
        <taxon>Bacillales</taxon>
        <taxon>Gemellaceae</taxon>
        <taxon>Gemella</taxon>
    </lineage>
</organism>
<feature type="compositionally biased region" description="Low complexity" evidence="7">
    <location>
        <begin position="698"/>
        <end position="707"/>
    </location>
</feature>
<dbReference type="STRING" id="84135.GCA_001052115_00916"/>
<proteinExistence type="predicted"/>
<keyword evidence="4" id="KW-0732">Signal</keyword>
<feature type="coiled-coil region" evidence="6">
    <location>
        <begin position="193"/>
        <end position="227"/>
    </location>
</feature>